<dbReference type="Proteomes" id="UP001309876">
    <property type="component" value="Unassembled WGS sequence"/>
</dbReference>
<sequence length="301" mass="35107">MGHESIRAAMDRIPMTMMPARWFIDVYFDTNTLLDFGASYEWIFDGWMESWINRLDEAVLDLSRLGCLDHLHVQSRFLEEDPCSLHEIDVCNRVACSAYRLLRAKTCDVLLEYDRAALGLEIAEIVVSKTLFTRSSNLFDDVIYASNGPLACENRSIAQYNIWPEFSLIEMDNLPSRKEFMVDVHFSLAFWYLDEVCKGGLQVLTALREHITKANTDPDERSVWITDQSRYETAPDESQPSKPQHLLSQPLRRSFYSESLTKQEIQRRREWIPEAKELLEDFTTRAIHVEKQLNELEDQLL</sequence>
<protein>
    <submittedName>
        <fullName evidence="1">Uncharacterized protein</fullName>
    </submittedName>
</protein>
<name>A0AAN7Y7P9_9EURO</name>
<keyword evidence="2" id="KW-1185">Reference proteome</keyword>
<dbReference type="AlphaFoldDB" id="A0AAN7Y7P9"/>
<accession>A0AAN7Y7P9</accession>
<reference evidence="1 2" key="1">
    <citation type="submission" date="2023-08" db="EMBL/GenBank/DDBJ databases">
        <title>Black Yeasts Isolated from many extreme environments.</title>
        <authorList>
            <person name="Coleine C."/>
            <person name="Stajich J.E."/>
            <person name="Selbmann L."/>
        </authorList>
    </citation>
    <scope>NUCLEOTIDE SEQUENCE [LARGE SCALE GENOMIC DNA]</scope>
    <source>
        <strain evidence="1 2">CCFEE 5910</strain>
    </source>
</reference>
<gene>
    <name evidence="1" type="ORF">LTR05_002415</name>
</gene>
<organism evidence="1 2">
    <name type="scientific">Lithohypha guttulata</name>
    <dbReference type="NCBI Taxonomy" id="1690604"/>
    <lineage>
        <taxon>Eukaryota</taxon>
        <taxon>Fungi</taxon>
        <taxon>Dikarya</taxon>
        <taxon>Ascomycota</taxon>
        <taxon>Pezizomycotina</taxon>
        <taxon>Eurotiomycetes</taxon>
        <taxon>Chaetothyriomycetidae</taxon>
        <taxon>Chaetothyriales</taxon>
        <taxon>Trichomeriaceae</taxon>
        <taxon>Lithohypha</taxon>
    </lineage>
</organism>
<evidence type="ECO:0000313" key="1">
    <source>
        <dbReference type="EMBL" id="KAK5088198.1"/>
    </source>
</evidence>
<comment type="caution">
    <text evidence="1">The sequence shown here is derived from an EMBL/GenBank/DDBJ whole genome shotgun (WGS) entry which is preliminary data.</text>
</comment>
<evidence type="ECO:0000313" key="2">
    <source>
        <dbReference type="Proteomes" id="UP001309876"/>
    </source>
</evidence>
<proteinExistence type="predicted"/>
<dbReference type="EMBL" id="JAVRRJ010000002">
    <property type="protein sequence ID" value="KAK5088198.1"/>
    <property type="molecule type" value="Genomic_DNA"/>
</dbReference>